<dbReference type="AlphaFoldDB" id="A0A150QTL2"/>
<comment type="caution">
    <text evidence="5">The sequence shown here is derived from an EMBL/GenBank/DDBJ whole genome shotgun (WGS) entry which is preliminary data.</text>
</comment>
<keyword evidence="2" id="KW-0964">Secreted</keyword>
<gene>
    <name evidence="5" type="ORF">BE17_47345</name>
</gene>
<feature type="domain" description="Pacifastin" evidence="4">
    <location>
        <begin position="31"/>
        <end position="67"/>
    </location>
</feature>
<evidence type="ECO:0000256" key="2">
    <source>
        <dbReference type="ARBA" id="ARBA00022525"/>
    </source>
</evidence>
<feature type="domain" description="Pacifastin" evidence="4">
    <location>
        <begin position="148"/>
        <end position="184"/>
    </location>
</feature>
<evidence type="ECO:0000256" key="1">
    <source>
        <dbReference type="ARBA" id="ARBA00004613"/>
    </source>
</evidence>
<proteinExistence type="predicted"/>
<keyword evidence="3" id="KW-1015">Disulfide bond</keyword>
<dbReference type="InterPro" id="IPR008037">
    <property type="entry name" value="Pacifastin_dom"/>
</dbReference>
<protein>
    <recommendedName>
        <fullName evidence="4">Pacifastin domain-containing protein</fullName>
    </recommendedName>
</protein>
<accession>A0A150QTL2</accession>
<dbReference type="GO" id="GO:0005576">
    <property type="term" value="C:extracellular region"/>
    <property type="evidence" value="ECO:0007669"/>
    <property type="project" value="UniProtKB-SubCell"/>
</dbReference>
<evidence type="ECO:0000313" key="6">
    <source>
        <dbReference type="Proteomes" id="UP000075635"/>
    </source>
</evidence>
<dbReference type="SUPFAM" id="SSF57603">
    <property type="entry name" value="FnI-like domain"/>
    <property type="match status" value="2"/>
</dbReference>
<organism evidence="5 6">
    <name type="scientific">Sorangium cellulosum</name>
    <name type="common">Polyangium cellulosum</name>
    <dbReference type="NCBI Taxonomy" id="56"/>
    <lineage>
        <taxon>Bacteria</taxon>
        <taxon>Pseudomonadati</taxon>
        <taxon>Myxococcota</taxon>
        <taxon>Polyangia</taxon>
        <taxon>Polyangiales</taxon>
        <taxon>Polyangiaceae</taxon>
        <taxon>Sorangium</taxon>
    </lineage>
</organism>
<dbReference type="Pfam" id="PF05375">
    <property type="entry name" value="Pacifastin_I"/>
    <property type="match status" value="3"/>
</dbReference>
<reference evidence="5 6" key="1">
    <citation type="submission" date="2014-02" db="EMBL/GenBank/DDBJ databases">
        <title>The small core and large imbalanced accessory genome model reveals a collaborative survival strategy of Sorangium cellulosum strains in nature.</title>
        <authorList>
            <person name="Han K."/>
            <person name="Peng R."/>
            <person name="Blom J."/>
            <person name="Li Y.-Z."/>
        </authorList>
    </citation>
    <scope>NUCLEOTIDE SEQUENCE [LARGE SCALE GENOMIC DNA]</scope>
    <source>
        <strain evidence="5 6">So0011-07</strain>
    </source>
</reference>
<dbReference type="GO" id="GO:0030414">
    <property type="term" value="F:peptidase inhibitor activity"/>
    <property type="evidence" value="ECO:0007669"/>
    <property type="project" value="InterPro"/>
</dbReference>
<comment type="subcellular location">
    <subcellularLocation>
        <location evidence="1">Secreted</location>
    </subcellularLocation>
</comment>
<dbReference type="Proteomes" id="UP000075635">
    <property type="component" value="Unassembled WGS sequence"/>
</dbReference>
<name>A0A150QTL2_SORCE</name>
<dbReference type="InterPro" id="IPR036201">
    <property type="entry name" value="Pacifastin_dom_sf"/>
</dbReference>
<dbReference type="EMBL" id="JEMB01003528">
    <property type="protein sequence ID" value="KYF71355.1"/>
    <property type="molecule type" value="Genomic_DNA"/>
</dbReference>
<dbReference type="SUPFAM" id="SSF57283">
    <property type="entry name" value="PMP inhibitors"/>
    <property type="match status" value="2"/>
</dbReference>
<dbReference type="PROSITE" id="PS51446">
    <property type="entry name" value="PACIFASTIN"/>
    <property type="match status" value="2"/>
</dbReference>
<evidence type="ECO:0000259" key="4">
    <source>
        <dbReference type="PROSITE" id="PS51446"/>
    </source>
</evidence>
<dbReference type="Gene3D" id="2.10.70.10">
    <property type="entry name" value="Complement Module, domain 1"/>
    <property type="match status" value="3"/>
</dbReference>
<evidence type="ECO:0000313" key="5">
    <source>
        <dbReference type="EMBL" id="KYF71355.1"/>
    </source>
</evidence>
<sequence>MLSFAALASAGALAGCNINVVGGGTTCEVDGVVHDPGESFPDRDGCNTCVCSDDGTVACTLRACAAGCTYDGVDYAPGASFPASDGCNTCTCDPSGSGNVGCTKIACHGCEPGAEFPADDGCNSCTCDADGNLVCTDVFCAEGCTQDGIDYKPGESFPSPDGCNTCTCTADGAIACTERACACDPEAEWWRSYVADSPEQCQVIDFICPENTEYFGNACGCGCEQDASCPEYFNCMPPEPCDVEAIQARCPYSQIVY</sequence>
<evidence type="ECO:0000256" key="3">
    <source>
        <dbReference type="ARBA" id="ARBA00023157"/>
    </source>
</evidence>